<dbReference type="InterPro" id="IPR035706">
    <property type="entry name" value="AAA_9"/>
</dbReference>
<evidence type="ECO:0000256" key="17">
    <source>
        <dbReference type="ARBA" id="ARBA00069442"/>
    </source>
</evidence>
<dbReference type="Gene3D" id="1.20.58.1120">
    <property type="match status" value="1"/>
</dbReference>
<evidence type="ECO:0000256" key="3">
    <source>
        <dbReference type="ARBA" id="ARBA00008887"/>
    </source>
</evidence>
<comment type="subcellular location">
    <subcellularLocation>
        <location evidence="1">Cell projection</location>
        <location evidence="1">Cilium</location>
        <location evidence="1">Flagellum</location>
    </subcellularLocation>
    <subcellularLocation>
        <location evidence="2">Cytoplasm</location>
        <location evidence="2">Cytoskeleton</location>
        <location evidence="2">Cilium axoneme</location>
    </subcellularLocation>
</comment>
<dbReference type="InterPro" id="IPR042222">
    <property type="entry name" value="Dynein_2_N"/>
</dbReference>
<keyword evidence="7" id="KW-0547">Nucleotide-binding</keyword>
<dbReference type="InterPro" id="IPR027417">
    <property type="entry name" value="P-loop_NTPase"/>
</dbReference>
<dbReference type="InterPro" id="IPR041658">
    <property type="entry name" value="AAA_lid_11"/>
</dbReference>
<dbReference type="GO" id="GO:0031514">
    <property type="term" value="C:motile cilium"/>
    <property type="evidence" value="ECO:0007669"/>
    <property type="project" value="UniProtKB-SubCell"/>
</dbReference>
<dbReference type="GO" id="GO:0005858">
    <property type="term" value="C:axonemal dynein complex"/>
    <property type="evidence" value="ECO:0007669"/>
    <property type="project" value="UniProtKB-ARBA"/>
</dbReference>
<dbReference type="InterPro" id="IPR043160">
    <property type="entry name" value="Dynein_C_barrel"/>
</dbReference>
<dbReference type="InterPro" id="IPR041466">
    <property type="entry name" value="Dynein_AAA5_ext"/>
</dbReference>
<dbReference type="InterPro" id="IPR003593">
    <property type="entry name" value="AAA+_ATPase"/>
</dbReference>
<feature type="domain" description="AAA+ ATPase" evidence="20">
    <location>
        <begin position="1931"/>
        <end position="2079"/>
    </location>
</feature>
<dbReference type="FunFam" id="1.10.8.720:FF:000001">
    <property type="entry name" value="dynein heavy chain 7, axonemal"/>
    <property type="match status" value="1"/>
</dbReference>
<evidence type="ECO:0000256" key="14">
    <source>
        <dbReference type="ARBA" id="ARBA00023175"/>
    </source>
</evidence>
<dbReference type="Pfam" id="PF12777">
    <property type="entry name" value="MT"/>
    <property type="match status" value="1"/>
</dbReference>
<keyword evidence="16" id="KW-0966">Cell projection</keyword>
<dbReference type="FunFam" id="3.10.490.20:FF:000001">
    <property type="entry name" value="dynein heavy chain 7, axonemal"/>
    <property type="match status" value="1"/>
</dbReference>
<dbReference type="Pfam" id="PF12781">
    <property type="entry name" value="AAA_9"/>
    <property type="match status" value="1"/>
</dbReference>
<dbReference type="FunFam" id="3.40.50.300:FF:001112">
    <property type="entry name" value="Dynein heavy chain 12, axonemal"/>
    <property type="match status" value="1"/>
</dbReference>
<evidence type="ECO:0000256" key="7">
    <source>
        <dbReference type="ARBA" id="ARBA00022741"/>
    </source>
</evidence>
<dbReference type="Gene3D" id="1.10.287.2620">
    <property type="match status" value="1"/>
</dbReference>
<dbReference type="GO" id="GO:0051959">
    <property type="term" value="F:dynein light intermediate chain binding"/>
    <property type="evidence" value="ECO:0007669"/>
    <property type="project" value="InterPro"/>
</dbReference>
<dbReference type="FunFam" id="1.10.287.2620:FF:000002">
    <property type="entry name" value="Dynein heavy chain 2, axonemal"/>
    <property type="match status" value="1"/>
</dbReference>
<evidence type="ECO:0000256" key="6">
    <source>
        <dbReference type="ARBA" id="ARBA00022737"/>
    </source>
</evidence>
<evidence type="ECO:0000256" key="1">
    <source>
        <dbReference type="ARBA" id="ARBA00004230"/>
    </source>
</evidence>
<comment type="caution">
    <text evidence="21">The sequence shown here is derived from an EMBL/GenBank/DDBJ whole genome shotgun (WGS) entry which is preliminary data.</text>
</comment>
<dbReference type="FunFam" id="1.20.1270.280:FF:000001">
    <property type="entry name" value="dynein heavy chain 7, axonemal"/>
    <property type="match status" value="1"/>
</dbReference>
<dbReference type="FunFam" id="1.10.8.710:FF:000004">
    <property type="entry name" value="Dynein axonemal heavy chain 6"/>
    <property type="match status" value="1"/>
</dbReference>
<dbReference type="SMART" id="SM00382">
    <property type="entry name" value="AAA"/>
    <property type="match status" value="3"/>
</dbReference>
<dbReference type="FunFam" id="3.40.50.300:FF:000362">
    <property type="entry name" value="Dynein, axonemal, heavy chain 6"/>
    <property type="match status" value="1"/>
</dbReference>
<dbReference type="PANTHER" id="PTHR22878">
    <property type="entry name" value="DYNEIN HEAVY CHAIN 6, AXONEMAL-LIKE-RELATED"/>
    <property type="match status" value="1"/>
</dbReference>
<dbReference type="Pfam" id="PF18198">
    <property type="entry name" value="AAA_lid_11"/>
    <property type="match status" value="1"/>
</dbReference>
<dbReference type="GO" id="GO:0045505">
    <property type="term" value="F:dynein intermediate chain binding"/>
    <property type="evidence" value="ECO:0007669"/>
    <property type="project" value="InterPro"/>
</dbReference>
<dbReference type="InterPro" id="IPR043157">
    <property type="entry name" value="Dynein_AAA1S"/>
</dbReference>
<keyword evidence="10" id="KW-0282">Flagellum</keyword>
<evidence type="ECO:0000256" key="12">
    <source>
        <dbReference type="ARBA" id="ARBA00023054"/>
    </source>
</evidence>
<keyword evidence="4" id="KW-0963">Cytoplasm</keyword>
<keyword evidence="8" id="KW-0833">Ubl conjugation pathway</keyword>
<evidence type="ECO:0000313" key="21">
    <source>
        <dbReference type="EMBL" id="TGZ58521.1"/>
    </source>
</evidence>
<reference evidence="21 22" key="1">
    <citation type="journal article" date="2019" name="BMC Genomics">
        <title>New insights from Opisthorchis felineus genome: update on genomics of the epidemiologically important liver flukes.</title>
        <authorList>
            <person name="Ershov N.I."/>
            <person name="Mordvinov V.A."/>
            <person name="Prokhortchouk E.B."/>
            <person name="Pakharukova M.Y."/>
            <person name="Gunbin K.V."/>
            <person name="Ustyantsev K."/>
            <person name="Genaev M.A."/>
            <person name="Blinov A.G."/>
            <person name="Mazur A."/>
            <person name="Boulygina E."/>
            <person name="Tsygankova S."/>
            <person name="Khrameeva E."/>
            <person name="Chekanov N."/>
            <person name="Fan G."/>
            <person name="Xiao A."/>
            <person name="Zhang H."/>
            <person name="Xu X."/>
            <person name="Yang H."/>
            <person name="Solovyev V."/>
            <person name="Lee S.M."/>
            <person name="Liu X."/>
            <person name="Afonnikov D.A."/>
            <person name="Skryabin K.G."/>
        </authorList>
    </citation>
    <scope>NUCLEOTIDE SEQUENCE [LARGE SCALE GENOMIC DNA]</scope>
    <source>
        <strain evidence="21">AK-0245</strain>
        <tissue evidence="21">Whole organism</tissue>
    </source>
</reference>
<dbReference type="FunFam" id="1.20.58.1120:FF:000005">
    <property type="entry name" value="Dynein, axonemal, heavy chain 12"/>
    <property type="match status" value="1"/>
</dbReference>
<dbReference type="GO" id="GO:0005524">
    <property type="term" value="F:ATP binding"/>
    <property type="evidence" value="ECO:0007669"/>
    <property type="project" value="UniProtKB-KW"/>
</dbReference>
<protein>
    <recommendedName>
        <fullName evidence="17">Dynein axonemal heavy chain 12</fullName>
    </recommendedName>
</protein>
<dbReference type="InterPro" id="IPR013602">
    <property type="entry name" value="Dynein_heavy_linker"/>
</dbReference>
<dbReference type="GO" id="GO:0005874">
    <property type="term" value="C:microtubule"/>
    <property type="evidence" value="ECO:0007669"/>
    <property type="project" value="UniProtKB-KW"/>
</dbReference>
<dbReference type="InterPro" id="IPR042228">
    <property type="entry name" value="Dynein_linker_3"/>
</dbReference>
<dbReference type="FunFam" id="3.40.50.300:FF:000044">
    <property type="entry name" value="Dynein heavy chain 5, axonemal"/>
    <property type="match status" value="1"/>
</dbReference>
<gene>
    <name evidence="21" type="ORF">CRM22_009613</name>
</gene>
<feature type="domain" description="AAA+ ATPase" evidence="20">
    <location>
        <begin position="1294"/>
        <end position="1397"/>
    </location>
</feature>
<dbReference type="FunFam" id="1.10.8.1220:FF:000001">
    <property type="entry name" value="Dynein axonemal heavy chain 5"/>
    <property type="match status" value="1"/>
</dbReference>
<evidence type="ECO:0000256" key="15">
    <source>
        <dbReference type="ARBA" id="ARBA00023212"/>
    </source>
</evidence>
<organism evidence="21 22">
    <name type="scientific">Opisthorchis felineus</name>
    <dbReference type="NCBI Taxonomy" id="147828"/>
    <lineage>
        <taxon>Eukaryota</taxon>
        <taxon>Metazoa</taxon>
        <taxon>Spiralia</taxon>
        <taxon>Lophotrochozoa</taxon>
        <taxon>Platyhelminthes</taxon>
        <taxon>Trematoda</taxon>
        <taxon>Digenea</taxon>
        <taxon>Opisthorchiida</taxon>
        <taxon>Opisthorchiata</taxon>
        <taxon>Opisthorchiidae</taxon>
        <taxon>Opisthorchis</taxon>
    </lineage>
</organism>
<evidence type="ECO:0000313" key="22">
    <source>
        <dbReference type="Proteomes" id="UP000308267"/>
    </source>
</evidence>
<dbReference type="OrthoDB" id="5593012at2759"/>
<evidence type="ECO:0000259" key="20">
    <source>
        <dbReference type="SMART" id="SM00382"/>
    </source>
</evidence>
<dbReference type="FunFam" id="3.40.50.300:FF:002141">
    <property type="entry name" value="Dynein heavy chain"/>
    <property type="match status" value="1"/>
</dbReference>
<dbReference type="Pfam" id="PF03028">
    <property type="entry name" value="Dynein_heavy"/>
    <property type="match status" value="1"/>
</dbReference>
<dbReference type="GO" id="GO:0008569">
    <property type="term" value="F:minus-end-directed microtubule motor activity"/>
    <property type="evidence" value="ECO:0007669"/>
    <property type="project" value="InterPro"/>
</dbReference>
<dbReference type="Pfam" id="PF18199">
    <property type="entry name" value="Dynein_C"/>
    <property type="match status" value="1"/>
</dbReference>
<evidence type="ECO:0000256" key="11">
    <source>
        <dbReference type="ARBA" id="ARBA00023017"/>
    </source>
</evidence>
<dbReference type="InterPro" id="IPR004273">
    <property type="entry name" value="Dynein_heavy_D6_P-loop"/>
</dbReference>
<dbReference type="Gene3D" id="6.10.140.1060">
    <property type="match status" value="1"/>
</dbReference>
<feature type="coiled-coil region" evidence="18">
    <location>
        <begin position="2779"/>
        <end position="2844"/>
    </location>
</feature>
<dbReference type="InterPro" id="IPR041589">
    <property type="entry name" value="DNAH3_AAA_lid_1"/>
</dbReference>
<comment type="similarity">
    <text evidence="3">Belongs to the dynein heavy chain family.</text>
</comment>
<dbReference type="PANTHER" id="PTHR22878:SF70">
    <property type="entry name" value="DYNEIN HEAVY CHAIN 2, AXONEMAL"/>
    <property type="match status" value="1"/>
</dbReference>
<dbReference type="EMBL" id="SJOL01009264">
    <property type="protein sequence ID" value="TGZ58521.1"/>
    <property type="molecule type" value="Genomic_DNA"/>
</dbReference>
<keyword evidence="11" id="KW-0243">Dynein</keyword>
<evidence type="ECO:0000256" key="10">
    <source>
        <dbReference type="ARBA" id="ARBA00022846"/>
    </source>
</evidence>
<dbReference type="Proteomes" id="UP000308267">
    <property type="component" value="Unassembled WGS sequence"/>
</dbReference>
<dbReference type="FunFam" id="3.20.180.20:FF:000003">
    <property type="entry name" value="Dynein heavy chain 12, axonemal"/>
    <property type="match status" value="1"/>
</dbReference>
<dbReference type="InterPro" id="IPR024317">
    <property type="entry name" value="Dynein_heavy_chain_D4_dom"/>
</dbReference>
<dbReference type="FunFam" id="1.20.140.100:FF:000004">
    <property type="entry name" value="Dynein axonemal heavy chain 6"/>
    <property type="match status" value="1"/>
</dbReference>
<evidence type="ECO:0000256" key="4">
    <source>
        <dbReference type="ARBA" id="ARBA00022490"/>
    </source>
</evidence>
<dbReference type="FunFam" id="1.20.920.20:FF:000006">
    <property type="entry name" value="Dynein, axonemal, heavy chain 6"/>
    <property type="match status" value="1"/>
</dbReference>
<dbReference type="Gene3D" id="1.10.8.720">
    <property type="entry name" value="Region D6 of dynein motor"/>
    <property type="match status" value="1"/>
</dbReference>
<dbReference type="InterPro" id="IPR042219">
    <property type="entry name" value="AAA_lid_11_sf"/>
</dbReference>
<evidence type="ECO:0000256" key="13">
    <source>
        <dbReference type="ARBA" id="ARBA00023069"/>
    </source>
</evidence>
<keyword evidence="5" id="KW-0493">Microtubule</keyword>
<keyword evidence="13" id="KW-0969">Cilium</keyword>
<dbReference type="Pfam" id="PF12774">
    <property type="entry name" value="AAA_6"/>
    <property type="match status" value="1"/>
</dbReference>
<proteinExistence type="inferred from homology"/>
<evidence type="ECO:0000256" key="8">
    <source>
        <dbReference type="ARBA" id="ARBA00022786"/>
    </source>
</evidence>
<name>A0A4S2L703_OPIFE</name>
<keyword evidence="12 18" id="KW-0175">Coiled coil</keyword>
<evidence type="ECO:0000256" key="5">
    <source>
        <dbReference type="ARBA" id="ARBA00022701"/>
    </source>
</evidence>
<keyword evidence="15" id="KW-0206">Cytoskeleton</keyword>
<feature type="domain" description="AAA+ ATPase" evidence="20">
    <location>
        <begin position="1575"/>
        <end position="1730"/>
    </location>
</feature>
<keyword evidence="22" id="KW-1185">Reference proteome</keyword>
<evidence type="ECO:0000256" key="2">
    <source>
        <dbReference type="ARBA" id="ARBA00004430"/>
    </source>
</evidence>
<dbReference type="Gene3D" id="3.20.180.20">
    <property type="entry name" value="Dynein heavy chain, N-terminal domain 2"/>
    <property type="match status" value="1"/>
</dbReference>
<evidence type="ECO:0000256" key="18">
    <source>
        <dbReference type="SAM" id="Coils"/>
    </source>
</evidence>
<dbReference type="Gene3D" id="1.10.472.130">
    <property type="match status" value="1"/>
</dbReference>
<evidence type="ECO:0000256" key="9">
    <source>
        <dbReference type="ARBA" id="ARBA00022840"/>
    </source>
</evidence>
<accession>A0A4S2L703</accession>
<dbReference type="Gene3D" id="1.20.1270.280">
    <property type="match status" value="1"/>
</dbReference>
<dbReference type="Gene3D" id="3.40.50.300">
    <property type="entry name" value="P-loop containing nucleotide triphosphate hydrolases"/>
    <property type="match status" value="5"/>
</dbReference>
<dbReference type="Gene3D" id="1.20.920.30">
    <property type="match status" value="1"/>
</dbReference>
<feature type="region of interest" description="Disordered" evidence="19">
    <location>
        <begin position="745"/>
        <end position="768"/>
    </location>
</feature>
<dbReference type="Pfam" id="PF17852">
    <property type="entry name" value="Dynein_AAA_lid"/>
    <property type="match status" value="1"/>
</dbReference>
<evidence type="ECO:0000256" key="19">
    <source>
        <dbReference type="SAM" id="MobiDB-lite"/>
    </source>
</evidence>
<feature type="region of interest" description="Disordered" evidence="19">
    <location>
        <begin position="162"/>
        <end position="181"/>
    </location>
</feature>
<dbReference type="InterPro" id="IPR024743">
    <property type="entry name" value="Dynein_HC_stalk"/>
</dbReference>
<dbReference type="Pfam" id="PF12775">
    <property type="entry name" value="AAA_7"/>
    <property type="match status" value="1"/>
</dbReference>
<dbReference type="GO" id="GO:0003341">
    <property type="term" value="P:cilium movement"/>
    <property type="evidence" value="ECO:0007669"/>
    <property type="project" value="UniProtKB-ARBA"/>
</dbReference>
<dbReference type="Pfam" id="PF12780">
    <property type="entry name" value="AAA_8"/>
    <property type="match status" value="1"/>
</dbReference>
<dbReference type="Gene3D" id="1.20.140.100">
    <property type="entry name" value="Dynein heavy chain, N-terminal domain 2"/>
    <property type="match status" value="1"/>
</dbReference>
<sequence>MNSKIKRTFQPLPNIEKVKLEIEEKEKDPTLQKFLRFSLEKERKAEIDKLSIKRANAAYRLAQIEFATRAPKLPQLDLPSFMMSEELKLSKNYKLLKSYVESSIIPPIQDSWLQNIMEKIPKRLKSGKEAELNQVLYEVRENFLESLKKALARQTLKKPDIPQLADDDLTPPPEEPKNINFSKPWHGEYVKHRKELVSRLMILYPHMQKILDLCQRQFAQIKITDVKAYRNLGAVDFENLKAAVQQEVANKMEILTQKWLPKIFQLFSDKNAIPPLRSDMLESFFNCVSTVLSIQIKHFLQRNLEEWVDLFDEEHTERLPVLKMYLTYEDQKVQFYPSMEDLEDLILFISDQITNSLQQVPTVQSWLNIPTNKKYVDATLPPHVLNPAREKLRAAVKRYLESPYKYFEKEFVEPYSFLLDGSEAKKVENFLNSKQEFRDYREYTAKLHAIGHEVMTLPNTEYFDLIRLDCEDVKVGLSRECRRLANALLERVVSDFKQTNNEICASFEEMRDRSRAIPQNSEELIDMIRYMEEARCQGMVRMEGKISWAREYLDYLLDVYIFTPEDIAQNSAVFSWKARIQPEFDENDKLQERMRAVGESAVIARREKLTTELNRLRNRVDEFNDYGEMDSEMQNQYVQDVRAVLKRLMDAENERAWINKEEALYRLQVTSYPDIEEIRALAEPFQRLFTTVVRYNKSERRWLHGEFDKLNAEAIEAEVEEYWREVFKLQKLFTARVKKMRMELDERRRNQRKRRKEEARAAAEEGADPEAIAAAEAAALAAEKELEDVKPPAALDIIKKIQAQMKSFKEIIPVIAILCNPGIRKRHWEQMSLIAGQDLTPDSGTSLAKMLQLNLDPYMDEFAGISSGASKEFTLETNMRKMREDWVEVAFGMTAYRETGISILASVDDIQQMLDDQIVKTQTMRGSPFIKPFECEIKEWEERLLYIQETIDEWLKMQAQWLYLEPIFCSEDIMQQMPEEGRLFQVVDRNWKDIMRNTAKDPNVLKATAFQGIKERLKDSNALLDKINKGLNAYLEKKRLFFARFFFLSNDEMLEILSETKDPLRVQPHLKKCFEGIAKLEFDNRLDIKAMFSSEGEKIVLSQVVSTSEARGAVEKWLLQVQESMLLSVRDVIAAAREAYEIENREDWVCSWPGQVVLCVSQIFWTLDVHEYLRYGVQGLQNYHQKLDQQMADIVRLVRGKLNAQQRITLGALVVIDVHARDVVRDMIKMEVTSENDFNWLSQLRYYWEEENVKVRLTNATVKYAYEYLGNSPRLVITPLTDRCYRTLIGAFHLNLNGAPEGPAGTGKTETTKDLAKALAVQCVVFNCSDGLDYIAMGKFFKGLASSGAWACFDEFNRIEMEVLSVVAQQILCIIRAIQAHVDRFVFEGTEIDLNPNCYVCITMNPGYAGRSELPDNLKILFRPVAMMVPDYAMIGEISLYSYGFMDARSLSVKIVTTYRLCSEQLSSQPHYDYGMRAVKAVLSAAGNLKLKFPDENENILLLRSIQDVNLPKFLAHDLPLFRGIISDLFPGVVLPEADYTVFLSEAEQVAKEHNIQAVPFFKEKLIQTYEMMIVRHGFMLVGEPFGSKTTVLHTLAEVMTRLNESGHEEYEKVLFKTINPKSITMGQLFGEFDPVSHEWTDGVTANAFREFASNDTPERKWVVFDGPVDTLWIESMNTVLDDNKKLCLMSGEIIQMSRVMSLIFETMDLSQASPATVSRCGMIYMEPMSLGWRPLARSWFNSLPQVLIAGDGRETISALLDWLIDPCLEFIRLNCRSMVSTRQANLVTSCLGFVNMLIDVHAQQEDASENRYLRLWTCTAFIFGVVWGLGGCLDLSGRQKFDQFLRAVMLGQDERYPVPKELGPRIEFPMPEGGLVYDYYYEYKSRGSWKHWNERNKNIDLSTNRNIREMIVPTMDTARYKYIIQLCLDNGRRLMFIGPTGTGKSAYVQEKLMRELDIEKFVAYFMNFSAQTSANQTQMILMSKVDRRRKGIYGPPVGKTALFFVDDLNMPAKEEYGAQPPVELLRMLVDHGYWYDLKDTTKLILQDINLITAMGPPGGGRNDVTQRFLRHFHMVSMTPFNDETMYRIFSTLMLTYMRIQEFSSEYISMGQVMVNSTLEVYKAAMENLLPTPAKSHYIFNLRDFSRVILGICLIQKDRVEDKKTFARLWTHEVMRVYYDRLTDDPDRNWLFNFIKNVLANNFKEKIDLLFAHLTKGNGEPIEEKHLRSLLFGDFMDSDSLPEDRAYEEIKEISAVYPVIEQCLDDYNQANKKKMPLVIFRYVVEHLSRICRILRVPGGNALLVGVGGSGRQSLTRLAAAMAGYTIFQPEISKNYGKAEWREDIKVLLRRAGGEGKPTVFLMTDTQIKEESFLEDIDNLLNSGEVPNLYNSEEKAEVMDMIQTAQEAAAGVGQSADLSPLALYALFVNRCKEKLHVVMAFSPIGEAFRNRLRQFPALINCCTIDWFQPWPEDALERVAHKALQHLDMDDEVRNVTVHLFKYFHTSITSLADKFLRRLGRKTYVTPTSYLELIDSFQRLLTQKQNEISRARTRYVNGLDKLAFASTQVADMQVKLEELQPQLVEASAENENLLIVIATESVAVEEQRVKVKAEEEIVNQKADASKALSEECRADLAEAQPALDAALCALDTLKPADITIVKSMKNPPTGVKLVMEAVCVMRDIKPDKVNDPAGSGKKINDYWGPSKKLLGEMNFLASLREFDKDNINPAIMQRIRKEYIVNPDFDPAQVARASSAAEGLCKWIMAMEQYDRVAKIVAPKRAKLAEAEAELAENMAALKKTQAALHEVEEKLENLQNQLQATQEEKQRLEEEVLLCATKLERAKKLIGGLGGEKDRWSQAADHLLRVYSNLTGDILVAAGVIAYLGPFTSVFREECIYDWIRLCTEYNITCSENFSLTSCLGDPVRIQQWNINGLPRDAFSIDNSVIVAMARRWPLMIDPQGQANKWIKNMEKEAGITVVKLTDSDFMRNLENGIQFGTPVLLENVGEDLDPSLEPLLLKQTFKQSGVEMIRLGENVIEYSGDFRLYITTKLRNPHYLPEVAVKVSLLNFMITLEGLEDQLLGIVVAKEKPELEEARQELIVTTANNRRMLKETEDRILATLSESEGNILENETAIEILDSSKQLSDDIQKKQKVAEETQKKIDSTRMDYAPIAKHSAVLFFSITDLPNIDPMYQYSLTWFVNLFINSIHDSNKSKIIEKRIRYLIDHFTYSLYVNVCRSLFEAHKLLFSLVLCAKLLMSRGELEMNEFLFFLTGGVGLENKLANPASNWLSDKSWDEICRLSSLKSFKEFREHFETHLTEWKRYYDSKDPHETPLPPPWDKVDVFRALIVLRCIRPDKVVPGVLNYVREKLGRKFIEPPPFDLARTYQDSSCTTPLLFILSPGADPTMALLKFATDKGFGGARFQSISLGQGQGPIAANMIAQGKADGSWVLLQNCHLAVSWMPALEKICEDLTIENTNGTFRLWLTSYPSPKFPVTVLQNGVKMTNEPPTGLRQNLLQSYLNDPISDPEFFGGCAGKQETFEKLLYGLCFFHALVQERRKFGPLGWNIPYGFNESDLRISVRQLQMFVNEYDKVPYDAIQYMTGECNYGGRVTDERDRRCLMTILCDFLCPAIVSDPRYKFSASGLYFAPNKMEYTDYLEFIKSLPATQNPEVFGMHENVDITRELSETRMLTDSILLTVGQSTTGTVGFSDAELDEIASDILGKIPDAFNLEDAIKKYPIKYEESMNTVLVQEMERFNNLTRVIKNTLTDLKKAIKGLVIMSEMLESLAAALSVNKLPDVWAGKSYPSLKPLGSYINDLIERLDFFRRWYQEDKPPTYWISGFFFTQAFLTGVLQNYARRNTIPIDLLAFDFAVLPTHHEDTPPDEGAYVHGLFLDGCRWDYDAMELGEQQPKVLNEPMPILQLKPMLREKLETVSATLNRYTCPVYKTSERRGVLSTTGHSTNFVLAVFLKTSVNPSHWVKRGAALLCQLDD</sequence>
<dbReference type="FunFam" id="1.20.920.30:FF:000002">
    <property type="entry name" value="Dynein axonemal heavy chain 3"/>
    <property type="match status" value="1"/>
</dbReference>
<dbReference type="SUPFAM" id="SSF52540">
    <property type="entry name" value="P-loop containing nucleoside triphosphate hydrolases"/>
    <property type="match status" value="4"/>
</dbReference>
<dbReference type="Pfam" id="PF17857">
    <property type="entry name" value="AAA_lid_1"/>
    <property type="match status" value="1"/>
</dbReference>
<keyword evidence="14" id="KW-0505">Motor protein</keyword>
<dbReference type="Gene3D" id="3.10.490.20">
    <property type="match status" value="1"/>
</dbReference>
<evidence type="ECO:0000256" key="16">
    <source>
        <dbReference type="ARBA" id="ARBA00023273"/>
    </source>
</evidence>
<dbReference type="InterPro" id="IPR041228">
    <property type="entry name" value="Dynein_C"/>
</dbReference>
<dbReference type="InterPro" id="IPR026983">
    <property type="entry name" value="DHC"/>
</dbReference>
<dbReference type="Gene3D" id="1.10.8.1220">
    <property type="match status" value="1"/>
</dbReference>
<dbReference type="Gene3D" id="1.10.8.710">
    <property type="match status" value="1"/>
</dbReference>
<dbReference type="InterPro" id="IPR035699">
    <property type="entry name" value="AAA_6"/>
</dbReference>
<dbReference type="FunFam" id="3.40.50.300:FF:000223">
    <property type="entry name" value="Dynein heavy chain 3, axonemal"/>
    <property type="match status" value="1"/>
</dbReference>
<dbReference type="STRING" id="147828.A0A4S2L703"/>
<dbReference type="Pfam" id="PF08393">
    <property type="entry name" value="DHC_N2"/>
    <property type="match status" value="1"/>
</dbReference>
<keyword evidence="9" id="KW-0067">ATP-binding</keyword>
<dbReference type="Gene3D" id="1.20.920.20">
    <property type="match status" value="1"/>
</dbReference>
<keyword evidence="6" id="KW-0677">Repeat</keyword>